<gene>
    <name evidence="1" type="primary">Acey_s0576.g214</name>
    <name evidence="1" type="ORF">Y032_0576g214</name>
</gene>
<dbReference type="GO" id="GO:0007508">
    <property type="term" value="P:larval heart development"/>
    <property type="evidence" value="ECO:0007669"/>
    <property type="project" value="TreeGrafter"/>
</dbReference>
<dbReference type="GO" id="GO:0061343">
    <property type="term" value="P:cell adhesion involved in heart morphogenesis"/>
    <property type="evidence" value="ECO:0007669"/>
    <property type="project" value="TreeGrafter"/>
</dbReference>
<name>A0A016WNQ7_9BILA</name>
<protein>
    <submittedName>
        <fullName evidence="1">Uncharacterized protein</fullName>
    </submittedName>
</protein>
<dbReference type="GO" id="GO:0031012">
    <property type="term" value="C:extracellular matrix"/>
    <property type="evidence" value="ECO:0007669"/>
    <property type="project" value="TreeGrafter"/>
</dbReference>
<dbReference type="STRING" id="53326.A0A016WNQ7"/>
<dbReference type="AlphaFoldDB" id="A0A016WNQ7"/>
<dbReference type="EMBL" id="JARK01000176">
    <property type="protein sequence ID" value="EYC41231.1"/>
    <property type="molecule type" value="Genomic_DNA"/>
</dbReference>
<keyword evidence="2" id="KW-1185">Reference proteome</keyword>
<sequence length="199" mass="23177">MFVPTSKVPSNKNKLPRYLENLFQRRAVIWAKANESNKPEDWDHFETLNNKFVKKLNKYNSSVEKRIVESNNKNAFYRMLNIRLKRKPKLATLMREDGGIAASDEERAELLAEIFERSYSNVSDPAHISDEFELKQFPKMEDSAWFTWEEILQTIVAWPESTSLTPDHIPLCFIKGVAHVIVKPLEMIFNLSLMNAACR</sequence>
<dbReference type="Proteomes" id="UP000024635">
    <property type="component" value="Unassembled WGS sequence"/>
</dbReference>
<reference evidence="2" key="1">
    <citation type="journal article" date="2015" name="Nat. Genet.">
        <title>The genome and transcriptome of the zoonotic hookworm Ancylostoma ceylanicum identify infection-specific gene families.</title>
        <authorList>
            <person name="Schwarz E.M."/>
            <person name="Hu Y."/>
            <person name="Antoshechkin I."/>
            <person name="Miller M.M."/>
            <person name="Sternberg P.W."/>
            <person name="Aroian R.V."/>
        </authorList>
    </citation>
    <scope>NUCLEOTIDE SEQUENCE</scope>
    <source>
        <strain evidence="2">HY135</strain>
    </source>
</reference>
<comment type="caution">
    <text evidence="1">The sequence shown here is derived from an EMBL/GenBank/DDBJ whole genome shotgun (WGS) entry which is preliminary data.</text>
</comment>
<dbReference type="PANTHER" id="PTHR33395:SF21">
    <property type="entry name" value="PERICARDIN"/>
    <property type="match status" value="1"/>
</dbReference>
<dbReference type="OrthoDB" id="416454at2759"/>
<dbReference type="PANTHER" id="PTHR33395">
    <property type="entry name" value="TRANSCRIPTASE, PUTATIVE-RELATED-RELATED"/>
    <property type="match status" value="1"/>
</dbReference>
<accession>A0A016WNQ7</accession>
<proteinExistence type="predicted"/>
<evidence type="ECO:0000313" key="1">
    <source>
        <dbReference type="EMBL" id="EYC41231.1"/>
    </source>
</evidence>
<evidence type="ECO:0000313" key="2">
    <source>
        <dbReference type="Proteomes" id="UP000024635"/>
    </source>
</evidence>
<organism evidence="1 2">
    <name type="scientific">Ancylostoma ceylanicum</name>
    <dbReference type="NCBI Taxonomy" id="53326"/>
    <lineage>
        <taxon>Eukaryota</taxon>
        <taxon>Metazoa</taxon>
        <taxon>Ecdysozoa</taxon>
        <taxon>Nematoda</taxon>
        <taxon>Chromadorea</taxon>
        <taxon>Rhabditida</taxon>
        <taxon>Rhabditina</taxon>
        <taxon>Rhabditomorpha</taxon>
        <taxon>Strongyloidea</taxon>
        <taxon>Ancylostomatidae</taxon>
        <taxon>Ancylostomatinae</taxon>
        <taxon>Ancylostoma</taxon>
    </lineage>
</organism>